<dbReference type="Proteomes" id="UP001297580">
    <property type="component" value="Chromosome"/>
</dbReference>
<accession>A0ABY9QET5</accession>
<organism evidence="3 4">
    <name type="scientific">Geobacillus thermodenitrificans</name>
    <dbReference type="NCBI Taxonomy" id="33940"/>
    <lineage>
        <taxon>Bacteria</taxon>
        <taxon>Bacillati</taxon>
        <taxon>Bacillota</taxon>
        <taxon>Bacilli</taxon>
        <taxon>Bacillales</taxon>
        <taxon>Anoxybacillaceae</taxon>
        <taxon>Geobacillus</taxon>
    </lineage>
</organism>
<dbReference type="InterPro" id="IPR038610">
    <property type="entry name" value="FliK-like_C_sf"/>
</dbReference>
<evidence type="ECO:0000259" key="2">
    <source>
        <dbReference type="Pfam" id="PF02120"/>
    </source>
</evidence>
<feature type="domain" description="Flagellar hook-length control protein-like C-terminal" evidence="2">
    <location>
        <begin position="344"/>
        <end position="414"/>
    </location>
</feature>
<dbReference type="InterPro" id="IPR021136">
    <property type="entry name" value="Flagellar_hook_control-like_C"/>
</dbReference>
<keyword evidence="3" id="KW-0969">Cilium</keyword>
<dbReference type="Pfam" id="PF02120">
    <property type="entry name" value="Flg_hook"/>
    <property type="match status" value="1"/>
</dbReference>
<sequence length="460" mass="49891">MKTVIAASLSRSMSIEMTPTTTKKETGMADAFAALLASKQAEAQPVETEEDRLPSLSENKTERTDEQDESAELPVLSMQVGGTFSAQSVAQGSDDRLLAGMSEKGRGKQSDGMFEEYGKGKQSGGERAMNADSQQAVWFALQEEGASPAQSIAQGSDGRLLTVVKGEKGHNDSFIVADVKGRDIRNMMLLLDHGETRPTAERIENIQSSAIQRLFQAVDDSNALDSVGRRNGWAYRNLGEEAIRLNGANTSIEPFFPLVAQKAEYEAARLAPLSASFAREQRFGPHRENHFVPDGHMTFSANIASLLSVDASSDSQASRTEAGNGSSLIDQVARALRLGRWMKLPGGAAQLVIRLHPEHLGTVTVKMVHEGGKLAAKLLVANEAVKELLQAHLPQLAQLLDASHITVEKWTVWTDFEGSSMPPYSEKRQGGRQHGESQQEQRREPSPSSPFALDGIEADV</sequence>
<evidence type="ECO:0000256" key="1">
    <source>
        <dbReference type="SAM" id="MobiDB-lite"/>
    </source>
</evidence>
<feature type="compositionally biased region" description="Basic and acidic residues" evidence="1">
    <location>
        <begin position="425"/>
        <end position="445"/>
    </location>
</feature>
<feature type="region of interest" description="Disordered" evidence="1">
    <location>
        <begin position="420"/>
        <end position="460"/>
    </location>
</feature>
<protein>
    <submittedName>
        <fullName evidence="3">Flagellar hook-length control protein FliK</fullName>
    </submittedName>
</protein>
<gene>
    <name evidence="3" type="ORF">HSX42_06525</name>
</gene>
<evidence type="ECO:0000313" key="3">
    <source>
        <dbReference type="EMBL" id="WMV77410.1"/>
    </source>
</evidence>
<feature type="region of interest" description="Disordered" evidence="1">
    <location>
        <begin position="40"/>
        <end position="70"/>
    </location>
</feature>
<dbReference type="Gene3D" id="3.30.750.140">
    <property type="match status" value="1"/>
</dbReference>
<dbReference type="EMBL" id="CP133461">
    <property type="protein sequence ID" value="WMV77410.1"/>
    <property type="molecule type" value="Genomic_DNA"/>
</dbReference>
<feature type="region of interest" description="Disordered" evidence="1">
    <location>
        <begin position="103"/>
        <end position="127"/>
    </location>
</feature>
<dbReference type="RefSeq" id="WP_087959933.1">
    <property type="nucleotide sequence ID" value="NZ_CP017690.1"/>
</dbReference>
<keyword evidence="3" id="KW-0282">Flagellum</keyword>
<keyword evidence="3" id="KW-0966">Cell projection</keyword>
<keyword evidence="4" id="KW-1185">Reference proteome</keyword>
<dbReference type="CDD" id="cd17470">
    <property type="entry name" value="T3SS_Flik_C"/>
    <property type="match status" value="1"/>
</dbReference>
<name>A0ABY9QET5_GEOTD</name>
<reference evidence="3 4" key="1">
    <citation type="submission" date="2023-08" db="EMBL/GenBank/DDBJ databases">
        <title>Complete genome sequence of Geobacillus thermodenitrificans K1041, a genetically tractable strain representative of the genus Geobacillus.</title>
        <authorList>
            <person name="Kani S."/>
            <person name="Suzuki H."/>
        </authorList>
    </citation>
    <scope>NUCLEOTIDE SEQUENCE [LARGE SCALE GENOMIC DNA]</scope>
    <source>
        <strain evidence="3 4">K1041</strain>
    </source>
</reference>
<evidence type="ECO:0000313" key="4">
    <source>
        <dbReference type="Proteomes" id="UP001297580"/>
    </source>
</evidence>
<proteinExistence type="predicted"/>